<dbReference type="PANTHER" id="PTHR45982:SF1">
    <property type="entry name" value="REGULATOR OF CHROMOSOME CONDENSATION"/>
    <property type="match status" value="1"/>
</dbReference>
<dbReference type="KEGG" id="nba:CUN60_07035"/>
<dbReference type="InterPro" id="IPR058923">
    <property type="entry name" value="RCC1-like_dom"/>
</dbReference>
<dbReference type="PROSITE" id="PS50012">
    <property type="entry name" value="RCC1_3"/>
    <property type="match status" value="7"/>
</dbReference>
<dbReference type="OrthoDB" id="9815657at2"/>
<keyword evidence="7" id="KW-1185">Reference proteome</keyword>
<accession>A0A2I7N6J5</accession>
<dbReference type="InterPro" id="IPR011043">
    <property type="entry name" value="Gal_Oxase/kelch_b-propeller"/>
</dbReference>
<evidence type="ECO:0000256" key="1">
    <source>
        <dbReference type="ARBA" id="ARBA00022658"/>
    </source>
</evidence>
<dbReference type="PANTHER" id="PTHR45982">
    <property type="entry name" value="REGULATOR OF CHROMOSOME CONDENSATION"/>
    <property type="match status" value="1"/>
</dbReference>
<name>A0A2I7N6J5_9NEIS</name>
<dbReference type="PRINTS" id="PR00633">
    <property type="entry name" value="RCCNDNSATION"/>
</dbReference>
<dbReference type="GO" id="GO:0005737">
    <property type="term" value="C:cytoplasm"/>
    <property type="evidence" value="ECO:0007669"/>
    <property type="project" value="TreeGrafter"/>
</dbReference>
<dbReference type="InterPro" id="IPR013783">
    <property type="entry name" value="Ig-like_fold"/>
</dbReference>
<protein>
    <recommendedName>
        <fullName evidence="5">RCC1-like domain-containing protein</fullName>
    </recommendedName>
</protein>
<dbReference type="Proteomes" id="UP000236655">
    <property type="component" value="Chromosome"/>
</dbReference>
<dbReference type="Gene3D" id="2.60.40.10">
    <property type="entry name" value="Immunoglobulins"/>
    <property type="match status" value="1"/>
</dbReference>
<dbReference type="InterPro" id="IPR009091">
    <property type="entry name" value="RCC1/BLIP-II"/>
</dbReference>
<dbReference type="RefSeq" id="WP_102951358.1">
    <property type="nucleotide sequence ID" value="NZ_CP024847.1"/>
</dbReference>
<dbReference type="SUPFAM" id="SSF50985">
    <property type="entry name" value="RCC1/BLIP-II"/>
    <property type="match status" value="1"/>
</dbReference>
<keyword evidence="2" id="KW-0677">Repeat</keyword>
<dbReference type="SUPFAM" id="SSF50965">
    <property type="entry name" value="Galactose oxidase, central domain"/>
    <property type="match status" value="1"/>
</dbReference>
<feature type="region of interest" description="Disordered" evidence="3">
    <location>
        <begin position="256"/>
        <end position="277"/>
    </location>
</feature>
<feature type="chain" id="PRO_5014324041" description="RCC1-like domain-containing protein" evidence="4">
    <location>
        <begin position="24"/>
        <end position="1260"/>
    </location>
</feature>
<dbReference type="EMBL" id="CP024847">
    <property type="protein sequence ID" value="AUR52062.1"/>
    <property type="molecule type" value="Genomic_DNA"/>
</dbReference>
<dbReference type="Pfam" id="PF13540">
    <property type="entry name" value="RCC1_2"/>
    <property type="match status" value="1"/>
</dbReference>
<evidence type="ECO:0000256" key="3">
    <source>
        <dbReference type="SAM" id="MobiDB-lite"/>
    </source>
</evidence>
<evidence type="ECO:0000259" key="5">
    <source>
        <dbReference type="Pfam" id="PF25390"/>
    </source>
</evidence>
<feature type="signal peptide" evidence="4">
    <location>
        <begin position="1"/>
        <end position="23"/>
    </location>
</feature>
<proteinExistence type="predicted"/>
<dbReference type="InterPro" id="IPR000408">
    <property type="entry name" value="Reg_chr_condens"/>
</dbReference>
<dbReference type="Pfam" id="PF25390">
    <property type="entry name" value="WD40_RLD"/>
    <property type="match status" value="1"/>
</dbReference>
<reference evidence="7" key="1">
    <citation type="submission" date="2017-11" db="EMBL/GenBank/DDBJ databases">
        <authorList>
            <person name="Chan K.G."/>
            <person name="Lee L.S."/>
        </authorList>
    </citation>
    <scope>NUCLEOTIDE SEQUENCE [LARGE SCALE GENOMIC DNA]</scope>
    <source>
        <strain evidence="7">DSM 100970</strain>
    </source>
</reference>
<evidence type="ECO:0000256" key="2">
    <source>
        <dbReference type="ARBA" id="ARBA00022737"/>
    </source>
</evidence>
<dbReference type="GO" id="GO:0005085">
    <property type="term" value="F:guanyl-nucleotide exchange factor activity"/>
    <property type="evidence" value="ECO:0007669"/>
    <property type="project" value="TreeGrafter"/>
</dbReference>
<dbReference type="PROSITE" id="PS51257">
    <property type="entry name" value="PROKAR_LIPOPROTEIN"/>
    <property type="match status" value="1"/>
</dbReference>
<sequence>MKYKYGILAISILLASCSGSGSGGSSNNGNNDNPVVSSNLVEIDQMTTVPVVNGFATTGIAYIHNYSDDAISSPVIELGNITNNSLEDNNGFKILNTETCGLIPAHGYCQVKFQTPALTVGNRNNAVMYIKYGKDHTKSAYQVINYAYTDLSAKSGVNFTGSLTVTSPQNTTRHVIGYLMGSGQAGQVYNNVTINSNSSVKISNGFVNGQQVAAGQVIPVEFAVSMQSNRTTTAILTPLYDSSIFTAKNAKSSTLKNESVWNDSSSQSSLRDGSGGSGNPLTVTLTPAVSQENLIFGVVPTLTAPTSSAVSVAVVNNGNKDTQGLVISSNNAALIVNQGSCNGVIQANAANSCSFTLSVDAYVSGNATLTYTLNGVSVGSQNVVWTNDQPYPAIYLEPAPGSISVGAGLNSQPITFTVSNTGKAPLSSVVYSATSGNLATWTQDSTTCTTTIAPQSQCAITGHLTGVTPGSGILFIKAAGTFNGTSYSFGSLPVNYTVTNQPNLVIDSDGGSLNGLANGTVENLVFTITNYGNDTADISGVNLVNTSGTSIQPTIDQAQSTCGSTLAAGASCQIVVTLGAIPPTVTTSETGNTTLQINYSASTGETHTSNSTITYNVLGNNSSISTSIISATDVTGSGTQADPYSSTGSNPNAKITLRYHNNSPDQAMTNFNINAGSLPLGLIIDPSSSCPIGQNVTTIPVNGYCDLVVTIDYGLMSQYTASSNFGGAIAYPPATWTTSLGFYSQNPGDVLYLNLLEATLTYAVSNNNSNFTSTELTITATNAGGYSTLTANVSGVKKWLTAAPTGLSNCTLNSSDNSLACNMLTSGSAAATYTMPTYFNEAVDIPLTFTYSAGGGYAFQNPSFIIINHQPLVVTGFASISSSLFYSCGVTTSGKAYCWGGNAYGQLGNANTGTNSNVPVAVSTTTGLTDTNVASITVGSGGTTCAITKSGKAYCWGSNNFGQLGNANTGTNSNVPVAVSTTTGLTDTNVATISPGNSSTCAVTKTGKAYCWGRNHFGQLGNGDATNSNVPVAVSTTTGLTDTNVAIISTGTHYACGVTTLGKAYCWGYNNNGQLGNANTGTSSNVPVAVSTTTGLTNTNVATISAGTNTSCVVTKFGKAYCWGINNNGQLGNATNTASNVPVAVSTTTGLTDTNVAMISAGQYATCGVTTFGKAYCWGTNAYGQLGNGNTGVNSNIPVAVLTTTGLTDTNVAAISAGPNFTCALTTSKEIYCWGYNENGELGIGNYINNAMPTQVTNPW</sequence>
<feature type="domain" description="RCC1-like" evidence="5">
    <location>
        <begin position="932"/>
        <end position="1257"/>
    </location>
</feature>
<organism evidence="6 7">
    <name type="scientific">Aquella oligotrophica</name>
    <dbReference type="NCBI Taxonomy" id="2067065"/>
    <lineage>
        <taxon>Bacteria</taxon>
        <taxon>Pseudomonadati</taxon>
        <taxon>Pseudomonadota</taxon>
        <taxon>Betaproteobacteria</taxon>
        <taxon>Neisseriales</taxon>
        <taxon>Neisseriaceae</taxon>
        <taxon>Aquella</taxon>
    </lineage>
</organism>
<dbReference type="Gene3D" id="2.130.10.30">
    <property type="entry name" value="Regulator of chromosome condensation 1/beta-lactamase-inhibitor protein II"/>
    <property type="match status" value="2"/>
</dbReference>
<gene>
    <name evidence="6" type="ORF">CUN60_07035</name>
</gene>
<keyword evidence="4" id="KW-0732">Signal</keyword>
<dbReference type="InterPro" id="IPR051553">
    <property type="entry name" value="Ran_GTPase-activating"/>
</dbReference>
<dbReference type="AlphaFoldDB" id="A0A2I7N6J5"/>
<keyword evidence="1" id="KW-0344">Guanine-nucleotide releasing factor</keyword>
<evidence type="ECO:0000256" key="4">
    <source>
        <dbReference type="SAM" id="SignalP"/>
    </source>
</evidence>
<evidence type="ECO:0000313" key="6">
    <source>
        <dbReference type="EMBL" id="AUR52062.1"/>
    </source>
</evidence>
<evidence type="ECO:0000313" key="7">
    <source>
        <dbReference type="Proteomes" id="UP000236655"/>
    </source>
</evidence>